<evidence type="ECO:0000256" key="3">
    <source>
        <dbReference type="ARBA" id="ARBA00022989"/>
    </source>
</evidence>
<evidence type="ECO:0008006" key="8">
    <source>
        <dbReference type="Google" id="ProtNLM"/>
    </source>
</evidence>
<evidence type="ECO:0000256" key="1">
    <source>
        <dbReference type="ARBA" id="ARBA00004141"/>
    </source>
</evidence>
<dbReference type="Proteomes" id="UP000799764">
    <property type="component" value="Unassembled WGS sequence"/>
</dbReference>
<keyword evidence="3 5" id="KW-1133">Transmembrane helix</keyword>
<keyword evidence="2 5" id="KW-0812">Transmembrane</keyword>
<feature type="transmembrane region" description="Helical" evidence="5">
    <location>
        <begin position="115"/>
        <end position="135"/>
    </location>
</feature>
<dbReference type="OrthoDB" id="5384040at2759"/>
<evidence type="ECO:0000256" key="2">
    <source>
        <dbReference type="ARBA" id="ARBA00022692"/>
    </source>
</evidence>
<dbReference type="AlphaFoldDB" id="A0A9P4U707"/>
<feature type="transmembrane region" description="Helical" evidence="5">
    <location>
        <begin position="249"/>
        <end position="268"/>
    </location>
</feature>
<comment type="subcellular location">
    <subcellularLocation>
        <location evidence="1">Membrane</location>
        <topology evidence="1">Multi-pass membrane protein</topology>
    </subcellularLocation>
</comment>
<evidence type="ECO:0000256" key="5">
    <source>
        <dbReference type="SAM" id="Phobius"/>
    </source>
</evidence>
<dbReference type="GO" id="GO:0016020">
    <property type="term" value="C:membrane"/>
    <property type="evidence" value="ECO:0007669"/>
    <property type="project" value="UniProtKB-SubCell"/>
</dbReference>
<dbReference type="EMBL" id="MU001509">
    <property type="protein sequence ID" value="KAF2439296.1"/>
    <property type="molecule type" value="Genomic_DNA"/>
</dbReference>
<dbReference type="PANTHER" id="PTHR31465">
    <property type="entry name" value="PROTEIN RTA1-RELATED"/>
    <property type="match status" value="1"/>
</dbReference>
<organism evidence="6 7">
    <name type="scientific">Karstenula rhodostoma CBS 690.94</name>
    <dbReference type="NCBI Taxonomy" id="1392251"/>
    <lineage>
        <taxon>Eukaryota</taxon>
        <taxon>Fungi</taxon>
        <taxon>Dikarya</taxon>
        <taxon>Ascomycota</taxon>
        <taxon>Pezizomycotina</taxon>
        <taxon>Dothideomycetes</taxon>
        <taxon>Pleosporomycetidae</taxon>
        <taxon>Pleosporales</taxon>
        <taxon>Massarineae</taxon>
        <taxon>Didymosphaeriaceae</taxon>
        <taxon>Karstenula</taxon>
    </lineage>
</organism>
<reference evidence="6" key="1">
    <citation type="journal article" date="2020" name="Stud. Mycol.">
        <title>101 Dothideomycetes genomes: a test case for predicting lifestyles and emergence of pathogens.</title>
        <authorList>
            <person name="Haridas S."/>
            <person name="Albert R."/>
            <person name="Binder M."/>
            <person name="Bloem J."/>
            <person name="Labutti K."/>
            <person name="Salamov A."/>
            <person name="Andreopoulos B."/>
            <person name="Baker S."/>
            <person name="Barry K."/>
            <person name="Bills G."/>
            <person name="Bluhm B."/>
            <person name="Cannon C."/>
            <person name="Castanera R."/>
            <person name="Culley D."/>
            <person name="Daum C."/>
            <person name="Ezra D."/>
            <person name="Gonzalez J."/>
            <person name="Henrissat B."/>
            <person name="Kuo A."/>
            <person name="Liang C."/>
            <person name="Lipzen A."/>
            <person name="Lutzoni F."/>
            <person name="Magnuson J."/>
            <person name="Mondo S."/>
            <person name="Nolan M."/>
            <person name="Ohm R."/>
            <person name="Pangilinan J."/>
            <person name="Park H.-J."/>
            <person name="Ramirez L."/>
            <person name="Alfaro M."/>
            <person name="Sun H."/>
            <person name="Tritt A."/>
            <person name="Yoshinaga Y."/>
            <person name="Zwiers L.-H."/>
            <person name="Turgeon B."/>
            <person name="Goodwin S."/>
            <person name="Spatafora J."/>
            <person name="Crous P."/>
            <person name="Grigoriev I."/>
        </authorList>
    </citation>
    <scope>NUCLEOTIDE SEQUENCE</scope>
    <source>
        <strain evidence="6">CBS 690.94</strain>
    </source>
</reference>
<accession>A0A9P4U707</accession>
<protein>
    <recommendedName>
        <fullName evidence="8">RTA1-domain-containing protein</fullName>
    </recommendedName>
</protein>
<comment type="caution">
    <text evidence="6">The sequence shown here is derived from an EMBL/GenBank/DDBJ whole genome shotgun (WGS) entry which is preliminary data.</text>
</comment>
<gene>
    <name evidence="6" type="ORF">P171DRAFT_421748</name>
</gene>
<feature type="transmembrane region" description="Helical" evidence="5">
    <location>
        <begin position="50"/>
        <end position="71"/>
    </location>
</feature>
<feature type="transmembrane region" description="Helical" evidence="5">
    <location>
        <begin position="196"/>
        <end position="218"/>
    </location>
</feature>
<keyword evidence="4 5" id="KW-0472">Membrane</keyword>
<feature type="transmembrane region" description="Helical" evidence="5">
    <location>
        <begin position="155"/>
        <end position="176"/>
    </location>
</feature>
<dbReference type="PANTHER" id="PTHR31465:SF15">
    <property type="entry name" value="LIPID TRANSPORTER ATNI-RELATED"/>
    <property type="match status" value="1"/>
</dbReference>
<feature type="transmembrane region" description="Helical" evidence="5">
    <location>
        <begin position="288"/>
        <end position="308"/>
    </location>
</feature>
<dbReference type="Pfam" id="PF04479">
    <property type="entry name" value="RTA1"/>
    <property type="match status" value="1"/>
</dbReference>
<sequence>MISFARLPLVSSRSAPDDPSPSHDCPTTTVKPDANGWVPPGTCGYISRPYYPSFVAALVFCAAAVLVLLGFSGHSLSLPWIGALVATCLLAAYILRAFGTIYQQVPEFVAFSDTLVLVCPILIFALDCTVLQRLITAYRQDEKLLGVTGGVLSRVLLVTIPFLAIEQLVASVLIAPKHRSSPSGSGSSTAIIGLKFYLVGIGVQEVLVVYVSIIAILLHKKLRDNEVVDLRAKATYVSSQLSNKCRSTIYSLIFSLAAIFTRVAYRLIELSGIFTGHLLVLMHNEIFFYTLECLPVLAALGVWTIVGFEDLLKQTSLNSIPVGTYAYHEIGGELVEDHGVPLD</sequence>
<evidence type="ECO:0000256" key="4">
    <source>
        <dbReference type="ARBA" id="ARBA00023136"/>
    </source>
</evidence>
<evidence type="ECO:0000313" key="7">
    <source>
        <dbReference type="Proteomes" id="UP000799764"/>
    </source>
</evidence>
<feature type="transmembrane region" description="Helical" evidence="5">
    <location>
        <begin position="78"/>
        <end position="95"/>
    </location>
</feature>
<name>A0A9P4U707_9PLEO</name>
<dbReference type="InterPro" id="IPR007568">
    <property type="entry name" value="RTA1"/>
</dbReference>
<evidence type="ECO:0000313" key="6">
    <source>
        <dbReference type="EMBL" id="KAF2439296.1"/>
    </source>
</evidence>
<proteinExistence type="predicted"/>
<keyword evidence="7" id="KW-1185">Reference proteome</keyword>